<dbReference type="PANTHER" id="PTHR47926">
    <property type="entry name" value="PENTATRICOPEPTIDE REPEAT-CONTAINING PROTEIN"/>
    <property type="match status" value="1"/>
</dbReference>
<evidence type="ECO:0000313" key="3">
    <source>
        <dbReference type="EMBL" id="ESR44795.1"/>
    </source>
</evidence>
<dbReference type="Gene3D" id="1.25.40.10">
    <property type="entry name" value="Tetratricopeptide repeat domain"/>
    <property type="match status" value="3"/>
</dbReference>
<reference evidence="3 4" key="1">
    <citation type="submission" date="2013-10" db="EMBL/GenBank/DDBJ databases">
        <authorList>
            <consortium name="International Citrus Genome Consortium"/>
            <person name="Jenkins J."/>
            <person name="Schmutz J."/>
            <person name="Prochnik S."/>
            <person name="Rokhsar D."/>
            <person name="Gmitter F."/>
            <person name="Ollitrault P."/>
            <person name="Machado M."/>
            <person name="Talon M."/>
            <person name="Wincker P."/>
            <person name="Jaillon O."/>
            <person name="Morgante M."/>
        </authorList>
    </citation>
    <scope>NUCLEOTIDE SEQUENCE</scope>
    <source>
        <strain evidence="4">cv. Clemenules</strain>
    </source>
</reference>
<dbReference type="FunFam" id="1.25.40.10:FF:000158">
    <property type="entry name" value="pentatricopeptide repeat-containing protein At2g33680"/>
    <property type="match status" value="1"/>
</dbReference>
<dbReference type="Proteomes" id="UP000030687">
    <property type="component" value="Unassembled WGS sequence"/>
</dbReference>
<dbReference type="AlphaFoldDB" id="V4T0B3"/>
<dbReference type="InParanoid" id="V4T0B3"/>
<name>V4T0B3_CITCL</name>
<dbReference type="InterPro" id="IPR002885">
    <property type="entry name" value="PPR_rpt"/>
</dbReference>
<dbReference type="InterPro" id="IPR046848">
    <property type="entry name" value="E_motif"/>
</dbReference>
<keyword evidence="4" id="KW-1185">Reference proteome</keyword>
<keyword evidence="1" id="KW-0677">Repeat</keyword>
<dbReference type="InterPro" id="IPR046960">
    <property type="entry name" value="PPR_At4g14850-like_plant"/>
</dbReference>
<dbReference type="PROSITE" id="PS51375">
    <property type="entry name" value="PPR"/>
    <property type="match status" value="1"/>
</dbReference>
<dbReference type="Gramene" id="ESR44795">
    <property type="protein sequence ID" value="ESR44795"/>
    <property type="gene ID" value="CICLE_v10003215mg"/>
</dbReference>
<dbReference type="InterPro" id="IPR011990">
    <property type="entry name" value="TPR-like_helical_dom_sf"/>
</dbReference>
<dbReference type="EMBL" id="KI536799">
    <property type="protein sequence ID" value="ESR44795.1"/>
    <property type="molecule type" value="Genomic_DNA"/>
</dbReference>
<dbReference type="Pfam" id="PF20431">
    <property type="entry name" value="E_motif"/>
    <property type="match status" value="1"/>
</dbReference>
<dbReference type="Pfam" id="PF01535">
    <property type="entry name" value="PPR"/>
    <property type="match status" value="4"/>
</dbReference>
<dbReference type="GO" id="GO:0099402">
    <property type="term" value="P:plant organ development"/>
    <property type="evidence" value="ECO:0007669"/>
    <property type="project" value="UniProtKB-ARBA"/>
</dbReference>
<feature type="non-terminal residue" evidence="3">
    <location>
        <position position="538"/>
    </location>
</feature>
<dbReference type="OMA" id="GMGANIW"/>
<dbReference type="KEGG" id="cic:CICLE_v10003215mg"/>
<evidence type="ECO:0000256" key="2">
    <source>
        <dbReference type="PROSITE-ProRule" id="PRU00708"/>
    </source>
</evidence>
<evidence type="ECO:0000256" key="1">
    <source>
        <dbReference type="ARBA" id="ARBA00022737"/>
    </source>
</evidence>
<dbReference type="GO" id="GO:0009451">
    <property type="term" value="P:RNA modification"/>
    <property type="evidence" value="ECO:0007669"/>
    <property type="project" value="InterPro"/>
</dbReference>
<accession>V4T0B3</accession>
<dbReference type="PANTHER" id="PTHR47926:SF452">
    <property type="entry name" value="PENTATRICOPEPTIDE REPEAT-CONTAINING PROTEIN"/>
    <property type="match status" value="1"/>
</dbReference>
<dbReference type="NCBIfam" id="TIGR00756">
    <property type="entry name" value="PPR"/>
    <property type="match status" value="1"/>
</dbReference>
<sequence length="538" mass="58936">SCIDPCNSSRLLSNYFKSGKIKEAKNLFDEIPEKNAVSWSILSPMPNSFIIVGVLVAAVGLKNLELARSIHGLMVKFGLESDVVVGTAMLDAYAKWGNVFYSCKLFEGLKNPCVVSCNAIVAGFISNKLFEQAVLLFNFFRGGYVAPGSRALCELIHCLTIKLGLILDISVTNSVLDMYSCLMDLDAAIQIFREMECKDIVSWTRMTSFEMKKSRIICDTVALMNLISANAILGDLKRGKQLRAQVVLGGLQLELRLSNSIIAMYSKCGDLDSSRSGFNQITEKKALDLLIKMRQEKTDSVDSIMLVSILTASGELAALEICLQLHCLAFEAGFSRYRSVQNSLILSYSKCGNVDLAYIVFEEMGFLQDFVSWNAIINGYGVNGHGETALALYHTMTESREVPDNSTYLSILNACSHAGLTNDGLVIFNPMIEENKVKRSQEHYGYASGLAGKLLEGMGANIWRALLSGCVLYGNIELAELAAKKVSELDPGESGQVLLLSNVYASVGRFQDAEALRSGLQKKWIIKIPGLALSIAHH</sequence>
<organism evidence="3 4">
    <name type="scientific">Citrus clementina</name>
    <name type="common">Clementine</name>
    <name type="synonym">Citrus deliciosa x Citrus sinensis</name>
    <dbReference type="NCBI Taxonomy" id="85681"/>
    <lineage>
        <taxon>Eukaryota</taxon>
        <taxon>Viridiplantae</taxon>
        <taxon>Streptophyta</taxon>
        <taxon>Embryophyta</taxon>
        <taxon>Tracheophyta</taxon>
        <taxon>Spermatophyta</taxon>
        <taxon>Magnoliopsida</taxon>
        <taxon>eudicotyledons</taxon>
        <taxon>Gunneridae</taxon>
        <taxon>Pentapetalae</taxon>
        <taxon>rosids</taxon>
        <taxon>malvids</taxon>
        <taxon>Sapindales</taxon>
        <taxon>Rutaceae</taxon>
        <taxon>Aurantioideae</taxon>
        <taxon>Citrus</taxon>
    </lineage>
</organism>
<gene>
    <name evidence="3" type="ORF">CICLE_v10003215mg</name>
</gene>
<protein>
    <recommendedName>
        <fullName evidence="5">Pentacotripeptide-repeat region of PRORP domain-containing protein</fullName>
    </recommendedName>
</protein>
<proteinExistence type="predicted"/>
<feature type="repeat" description="PPR" evidence="2">
    <location>
        <begin position="369"/>
        <end position="403"/>
    </location>
</feature>
<dbReference type="Pfam" id="PF13041">
    <property type="entry name" value="PPR_2"/>
    <property type="match status" value="1"/>
</dbReference>
<dbReference type="eggNOG" id="KOG4197">
    <property type="taxonomic scope" value="Eukaryota"/>
</dbReference>
<feature type="non-terminal residue" evidence="3">
    <location>
        <position position="1"/>
    </location>
</feature>
<evidence type="ECO:0008006" key="5">
    <source>
        <dbReference type="Google" id="ProtNLM"/>
    </source>
</evidence>
<dbReference type="GO" id="GO:0003723">
    <property type="term" value="F:RNA binding"/>
    <property type="evidence" value="ECO:0007669"/>
    <property type="project" value="InterPro"/>
</dbReference>
<evidence type="ECO:0000313" key="4">
    <source>
        <dbReference type="Proteomes" id="UP000030687"/>
    </source>
</evidence>